<dbReference type="EMBL" id="JAIWYP010000013">
    <property type="protein sequence ID" value="KAH3715510.1"/>
    <property type="molecule type" value="Genomic_DNA"/>
</dbReference>
<feature type="region of interest" description="Disordered" evidence="1">
    <location>
        <begin position="1"/>
        <end position="27"/>
    </location>
</feature>
<reference evidence="2" key="1">
    <citation type="journal article" date="2019" name="bioRxiv">
        <title>The Genome of the Zebra Mussel, Dreissena polymorpha: A Resource for Invasive Species Research.</title>
        <authorList>
            <person name="McCartney M.A."/>
            <person name="Auch B."/>
            <person name="Kono T."/>
            <person name="Mallez S."/>
            <person name="Zhang Y."/>
            <person name="Obille A."/>
            <person name="Becker A."/>
            <person name="Abrahante J.E."/>
            <person name="Garbe J."/>
            <person name="Badalamenti J.P."/>
            <person name="Herman A."/>
            <person name="Mangelson H."/>
            <person name="Liachko I."/>
            <person name="Sullivan S."/>
            <person name="Sone E.D."/>
            <person name="Koren S."/>
            <person name="Silverstein K.A.T."/>
            <person name="Beckman K.B."/>
            <person name="Gohl D.M."/>
        </authorList>
    </citation>
    <scope>NUCLEOTIDE SEQUENCE</scope>
    <source>
        <strain evidence="2">Duluth1</strain>
        <tissue evidence="2">Whole animal</tissue>
    </source>
</reference>
<evidence type="ECO:0000313" key="3">
    <source>
        <dbReference type="Proteomes" id="UP000828390"/>
    </source>
</evidence>
<gene>
    <name evidence="2" type="ORF">DPMN_058221</name>
</gene>
<accession>A0A9D4C1L7</accession>
<dbReference type="AlphaFoldDB" id="A0A9D4C1L7"/>
<comment type="caution">
    <text evidence="2">The sequence shown here is derived from an EMBL/GenBank/DDBJ whole genome shotgun (WGS) entry which is preliminary data.</text>
</comment>
<organism evidence="2 3">
    <name type="scientific">Dreissena polymorpha</name>
    <name type="common">Zebra mussel</name>
    <name type="synonym">Mytilus polymorpha</name>
    <dbReference type="NCBI Taxonomy" id="45954"/>
    <lineage>
        <taxon>Eukaryota</taxon>
        <taxon>Metazoa</taxon>
        <taxon>Spiralia</taxon>
        <taxon>Lophotrochozoa</taxon>
        <taxon>Mollusca</taxon>
        <taxon>Bivalvia</taxon>
        <taxon>Autobranchia</taxon>
        <taxon>Heteroconchia</taxon>
        <taxon>Euheterodonta</taxon>
        <taxon>Imparidentia</taxon>
        <taxon>Neoheterodontei</taxon>
        <taxon>Myida</taxon>
        <taxon>Dreissenoidea</taxon>
        <taxon>Dreissenidae</taxon>
        <taxon>Dreissena</taxon>
    </lineage>
</organism>
<protein>
    <submittedName>
        <fullName evidence="2">Uncharacterized protein</fullName>
    </submittedName>
</protein>
<name>A0A9D4C1L7_DREPO</name>
<proteinExistence type="predicted"/>
<reference evidence="2" key="2">
    <citation type="submission" date="2020-11" db="EMBL/GenBank/DDBJ databases">
        <authorList>
            <person name="McCartney M.A."/>
            <person name="Auch B."/>
            <person name="Kono T."/>
            <person name="Mallez S."/>
            <person name="Becker A."/>
            <person name="Gohl D.M."/>
            <person name="Silverstein K.A.T."/>
            <person name="Koren S."/>
            <person name="Bechman K.B."/>
            <person name="Herman A."/>
            <person name="Abrahante J.E."/>
            <person name="Garbe J."/>
        </authorList>
    </citation>
    <scope>NUCLEOTIDE SEQUENCE</scope>
    <source>
        <strain evidence="2">Duluth1</strain>
        <tissue evidence="2">Whole animal</tissue>
    </source>
</reference>
<sequence>MYHDSDHLLHQKDGTRRSVHGVREGERTAGDRTVYRYPRKLCGSGCLVLHT</sequence>
<dbReference type="Proteomes" id="UP000828390">
    <property type="component" value="Unassembled WGS sequence"/>
</dbReference>
<keyword evidence="3" id="KW-1185">Reference proteome</keyword>
<evidence type="ECO:0000313" key="2">
    <source>
        <dbReference type="EMBL" id="KAH3715510.1"/>
    </source>
</evidence>
<evidence type="ECO:0000256" key="1">
    <source>
        <dbReference type="SAM" id="MobiDB-lite"/>
    </source>
</evidence>